<comment type="similarity">
    <text evidence="2">Belongs to the IucA/IucC family.</text>
</comment>
<dbReference type="InterPro" id="IPR022770">
    <property type="entry name" value="IucA/IucC-like_C"/>
</dbReference>
<dbReference type="GO" id="GO:0016881">
    <property type="term" value="F:acid-amino acid ligase activity"/>
    <property type="evidence" value="ECO:0007669"/>
    <property type="project" value="UniProtKB-ARBA"/>
</dbReference>
<dbReference type="InterPro" id="IPR037455">
    <property type="entry name" value="LucA/IucC-like"/>
</dbReference>
<gene>
    <name evidence="5" type="ORF">GA0070623_0861</name>
</gene>
<evidence type="ECO:0000259" key="4">
    <source>
        <dbReference type="Pfam" id="PF06276"/>
    </source>
</evidence>
<evidence type="ECO:0000256" key="1">
    <source>
        <dbReference type="ARBA" id="ARBA00004924"/>
    </source>
</evidence>
<dbReference type="PANTHER" id="PTHR34384">
    <property type="entry name" value="L-2,3-DIAMINOPROPANOATE--CITRATE LIGASE"/>
    <property type="match status" value="1"/>
</dbReference>
<feature type="domain" description="Aerobactin siderophore biosynthesis IucA/IucC N-terminal" evidence="3">
    <location>
        <begin position="139"/>
        <end position="389"/>
    </location>
</feature>
<dbReference type="Proteomes" id="UP000198226">
    <property type="component" value="Chromosome I"/>
</dbReference>
<evidence type="ECO:0000313" key="6">
    <source>
        <dbReference type="Proteomes" id="UP000198226"/>
    </source>
</evidence>
<dbReference type="Gene3D" id="6.10.250.3370">
    <property type="match status" value="1"/>
</dbReference>
<evidence type="ECO:0000259" key="3">
    <source>
        <dbReference type="Pfam" id="PF04183"/>
    </source>
</evidence>
<dbReference type="RefSeq" id="WP_067309800.1">
    <property type="nucleotide sequence ID" value="NZ_LRMV01000082.1"/>
</dbReference>
<accession>A0A120F8D1</accession>
<dbReference type="Gene3D" id="1.10.510.40">
    <property type="match status" value="1"/>
</dbReference>
<dbReference type="AlphaFoldDB" id="A0A120F8D1"/>
<evidence type="ECO:0000313" key="5">
    <source>
        <dbReference type="EMBL" id="SCG42132.1"/>
    </source>
</evidence>
<evidence type="ECO:0000256" key="2">
    <source>
        <dbReference type="ARBA" id="ARBA00007832"/>
    </source>
</evidence>
<reference evidence="6" key="1">
    <citation type="submission" date="2016-06" db="EMBL/GenBank/DDBJ databases">
        <authorList>
            <person name="Varghese N."/>
            <person name="Submissions Spin"/>
        </authorList>
    </citation>
    <scope>NUCLEOTIDE SEQUENCE [LARGE SCALE GENOMIC DNA]</scope>
    <source>
        <strain evidence="6">DSM 44983</strain>
    </source>
</reference>
<dbReference type="OrthoDB" id="495728at2"/>
<sequence length="594" mass="66303">MNPAASVAHLNPATWTHANRLLVGKALAEFAHERLIHPAPTDDGRWAVRTDDGTVEYRFTARRFALDHWRIDPDSITRRRGDEDLPPDAVDLCLELRDALGLTDQVLPVYLEEITSTLAGTAFKLDRPAVSAAELARADFQAIETGMTEGHPCFVANNGRIGFGVHEYHAYAPETGRPVRLVWVAAHRDHATFSSAADLDYPTLLRTELGPDTLARFTGTLTDAGLDPDDYLLIPVHPWQWWNRLAVTFAGEVARQRLVCLGESPDEYLPQQSIRTFFNVTEPHRHYVKTALSVLNMGFLRGLSAAYMEATPAINDWLVELVAADPVLAGTGLTVIRERAAVGYRHPQYEAATDRYSPYRKMLAALWRESPVPGLAPGRRLSTMAALLHTDRDGRSLAAALVAESGLPARQWLRRYLDAYLVPLLHSFYAHRLAFMPHGENVILVLHDGAVERVIFKDIAEEIVVMDPDADLPPPVRRVRAAIPDDEQLLTIFTDVFDCFFRHLNAVLAAEGVLDEDDFWRTVADCATDYAARVPHLADRLRRHDLFAAEFTLSCLNRLQLRNNQQMVDLADPSAALQFAGTLTNPLARHAPPR</sequence>
<dbReference type="GO" id="GO:0019290">
    <property type="term" value="P:siderophore biosynthetic process"/>
    <property type="evidence" value="ECO:0007669"/>
    <property type="project" value="InterPro"/>
</dbReference>
<proteinExistence type="inferred from homology"/>
<dbReference type="EMBL" id="LT607752">
    <property type="protein sequence ID" value="SCG42132.1"/>
    <property type="molecule type" value="Genomic_DNA"/>
</dbReference>
<keyword evidence="6" id="KW-1185">Reference proteome</keyword>
<dbReference type="InterPro" id="IPR007310">
    <property type="entry name" value="Aerobactin_biosyn_IucA/IucC_N"/>
</dbReference>
<dbReference type="Pfam" id="PF06276">
    <property type="entry name" value="FhuF"/>
    <property type="match status" value="1"/>
</dbReference>
<dbReference type="Gene3D" id="3.30.310.280">
    <property type="match status" value="1"/>
</dbReference>
<dbReference type="Pfam" id="PF04183">
    <property type="entry name" value="IucA_IucC"/>
    <property type="match status" value="1"/>
</dbReference>
<name>A0A120F8D1_9ACTN</name>
<protein>
    <submittedName>
        <fullName evidence="5">Siderophore synthetase component</fullName>
    </submittedName>
</protein>
<dbReference type="PANTHER" id="PTHR34384:SF6">
    <property type="entry name" value="STAPHYLOFERRIN B SYNTHASE"/>
    <property type="match status" value="1"/>
</dbReference>
<organism evidence="5 6">
    <name type="scientific">Micromonospora rifamycinica</name>
    <dbReference type="NCBI Taxonomy" id="291594"/>
    <lineage>
        <taxon>Bacteria</taxon>
        <taxon>Bacillati</taxon>
        <taxon>Actinomycetota</taxon>
        <taxon>Actinomycetes</taxon>
        <taxon>Micromonosporales</taxon>
        <taxon>Micromonosporaceae</taxon>
        <taxon>Micromonospora</taxon>
    </lineage>
</organism>
<comment type="pathway">
    <text evidence="1">Siderophore biosynthesis.</text>
</comment>
<feature type="domain" description="Aerobactin siderophore biosynthesis IucA/IucC-like C-terminal" evidence="4">
    <location>
        <begin position="411"/>
        <end position="568"/>
    </location>
</feature>